<organism evidence="2">
    <name type="scientific">Ixodes ricinus</name>
    <name type="common">Common tick</name>
    <name type="synonym">Acarus ricinus</name>
    <dbReference type="NCBI Taxonomy" id="34613"/>
    <lineage>
        <taxon>Eukaryota</taxon>
        <taxon>Metazoa</taxon>
        <taxon>Ecdysozoa</taxon>
        <taxon>Arthropoda</taxon>
        <taxon>Chelicerata</taxon>
        <taxon>Arachnida</taxon>
        <taxon>Acari</taxon>
        <taxon>Parasitiformes</taxon>
        <taxon>Ixodida</taxon>
        <taxon>Ixodoidea</taxon>
        <taxon>Ixodidae</taxon>
        <taxon>Ixodinae</taxon>
        <taxon>Ixodes</taxon>
    </lineage>
</organism>
<dbReference type="AlphaFoldDB" id="A0A0K8RNL6"/>
<dbReference type="EMBL" id="GADI01001131">
    <property type="protein sequence ID" value="JAA72677.1"/>
    <property type="molecule type" value="mRNA"/>
</dbReference>
<evidence type="ECO:0000313" key="2">
    <source>
        <dbReference type="EMBL" id="JAA72677.1"/>
    </source>
</evidence>
<feature type="non-terminal residue" evidence="2">
    <location>
        <position position="1"/>
    </location>
</feature>
<feature type="compositionally biased region" description="Polar residues" evidence="1">
    <location>
        <begin position="25"/>
        <end position="51"/>
    </location>
</feature>
<feature type="region of interest" description="Disordered" evidence="1">
    <location>
        <begin position="22"/>
        <end position="69"/>
    </location>
</feature>
<feature type="region of interest" description="Disordered" evidence="1">
    <location>
        <begin position="121"/>
        <end position="141"/>
    </location>
</feature>
<evidence type="ECO:0000256" key="1">
    <source>
        <dbReference type="SAM" id="MobiDB-lite"/>
    </source>
</evidence>
<reference evidence="2" key="1">
    <citation type="submission" date="2012-12" db="EMBL/GenBank/DDBJ databases">
        <title>Identification and characterization of a phenylalanine ammonia-lyase gene family in Isatis indigotica Fort.</title>
        <authorList>
            <person name="Liu Q."/>
            <person name="Chen J."/>
            <person name="Zhou X."/>
            <person name="Di P."/>
            <person name="Xiao Y."/>
            <person name="Xuan H."/>
            <person name="Zhang L."/>
            <person name="Chen W."/>
        </authorList>
    </citation>
    <scope>NUCLEOTIDE SEQUENCE</scope>
    <source>
        <tissue evidence="2">Salivary gland</tissue>
    </source>
</reference>
<accession>A0A0K8RNL6</accession>
<protein>
    <submittedName>
        <fullName evidence="2">Putative ixodegrin protein</fullName>
    </submittedName>
</protein>
<sequence length="253" mass="28405">GGSVALVAPPALFNFRAIRADRHPSSSCSTPGLQSSPPNPSRNPKTPTTHSLPHEPRRPCATSSEIRETHKSENVEVLGWSYPAALRHGQLAETTRLRGGLQWTRGLPARGVLRLRHAALQHPQLQEAGPDRRHVPPEQRTREPQLVVPTRNRVCQPQHVHPVLSLRRRHDLLGCPVPTHQGRFRQRSGLPAVNDVLLVRRLVDCRKVSRFFGACEEFSQGALRVWLCVNRAFARMQMHRVDPSFDCQLSPSL</sequence>
<proteinExistence type="evidence at transcript level"/>
<name>A0A0K8RNL6_IXORI</name>
<feature type="compositionally biased region" description="Basic and acidic residues" evidence="1">
    <location>
        <begin position="129"/>
        <end position="141"/>
    </location>
</feature>